<dbReference type="STRING" id="1414654.BFR47_06990"/>
<comment type="similarity">
    <text evidence="5">Belongs to the ZapC family.</text>
</comment>
<gene>
    <name evidence="8" type="ORF">BFR47_06990</name>
</gene>
<protein>
    <recommendedName>
        <fullName evidence="5">Cell division protein ZapC</fullName>
    </recommendedName>
</protein>
<evidence type="ECO:0000256" key="2">
    <source>
        <dbReference type="ARBA" id="ARBA00022618"/>
    </source>
</evidence>
<keyword evidence="1 5" id="KW-0963">Cytoplasm</keyword>
<dbReference type="InterPro" id="IPR009809">
    <property type="entry name" value="ZapC"/>
</dbReference>
<proteinExistence type="inferred from homology"/>
<evidence type="ECO:0000313" key="9">
    <source>
        <dbReference type="Proteomes" id="UP000243073"/>
    </source>
</evidence>
<dbReference type="Pfam" id="PF21083">
    <property type="entry name" value="ZapC_N"/>
    <property type="match status" value="1"/>
</dbReference>
<evidence type="ECO:0000256" key="1">
    <source>
        <dbReference type="ARBA" id="ARBA00022490"/>
    </source>
</evidence>
<keyword evidence="4 5" id="KW-0131">Cell cycle</keyword>
<evidence type="ECO:0000256" key="5">
    <source>
        <dbReference type="PIRNR" id="PIRNR010252"/>
    </source>
</evidence>
<dbReference type="AlphaFoldDB" id="A0A1J4QBG4"/>
<comment type="caution">
    <text evidence="8">The sequence shown here is derived from an EMBL/GenBank/DDBJ whole genome shotgun (WGS) entry which is preliminary data.</text>
</comment>
<accession>A0A1J4QBG4</accession>
<evidence type="ECO:0000256" key="3">
    <source>
        <dbReference type="ARBA" id="ARBA00023210"/>
    </source>
</evidence>
<reference evidence="8 9" key="1">
    <citation type="submission" date="2016-07" db="EMBL/GenBank/DDBJ databases">
        <title>Draft Genome Sequence of Oceanisphaera psychrotolerans, isolated from coastal sediment samples.</title>
        <authorList>
            <person name="Zhuo S."/>
            <person name="Ruan Z."/>
        </authorList>
    </citation>
    <scope>NUCLEOTIDE SEQUENCE [LARGE SCALE GENOMIC DNA]</scope>
    <source>
        <strain evidence="8 9">LAM-WHM-ZC</strain>
    </source>
</reference>
<dbReference type="PIRSF" id="PIRSF010252">
    <property type="entry name" value="ZapC"/>
    <property type="match status" value="1"/>
</dbReference>
<evidence type="ECO:0000259" key="7">
    <source>
        <dbReference type="Pfam" id="PF21083"/>
    </source>
</evidence>
<feature type="domain" description="Cell-division protein ZapC C-terminal" evidence="6">
    <location>
        <begin position="88"/>
        <end position="166"/>
    </location>
</feature>
<feature type="domain" description="Cell-division protein ZapC N-terminal" evidence="7">
    <location>
        <begin position="3"/>
        <end position="87"/>
    </location>
</feature>
<comment type="subcellular location">
    <subcellularLocation>
        <location evidence="5">Cytoplasm</location>
    </subcellularLocation>
</comment>
<keyword evidence="9" id="KW-1185">Reference proteome</keyword>
<dbReference type="GO" id="GO:0005737">
    <property type="term" value="C:cytoplasm"/>
    <property type="evidence" value="ECO:0007669"/>
    <property type="project" value="UniProtKB-SubCell"/>
</dbReference>
<keyword evidence="2 5" id="KW-0132">Cell division</keyword>
<dbReference type="InterPro" id="IPR048373">
    <property type="entry name" value="ZapC_N"/>
</dbReference>
<comment type="function">
    <text evidence="5">Contributes to the efficiency of the cell division process by stabilizing the polymeric form of the cell division protein FtsZ. Acts by promoting interactions between FtsZ protofilaments and suppressing the GTPase activity of FtsZ.</text>
</comment>
<dbReference type="EMBL" id="MDKE01000069">
    <property type="protein sequence ID" value="OIN04337.1"/>
    <property type="molecule type" value="Genomic_DNA"/>
</dbReference>
<sequence>MLLQPNDCWRWFMGDNRHLMLDLGAEMLFSTPYSEKQLVCPEDMEQCFSVEDTGLYYSFLDKLTSIRAPAQRVQAALNGVAVARFYKPLMPQSWFFEPQADYHQPQLGELIALDIQTELLTMMVVDTSPSATTCMSLSANQLLAETKQLPTFGAIKVMNDRIISLERSYREEEIRKVG</sequence>
<dbReference type="RefSeq" id="WP_071474113.1">
    <property type="nucleotide sequence ID" value="NZ_MDKE01000069.1"/>
</dbReference>
<keyword evidence="3 5" id="KW-0717">Septation</keyword>
<dbReference type="InterPro" id="IPR048372">
    <property type="entry name" value="ZapC_C"/>
</dbReference>
<evidence type="ECO:0000259" key="6">
    <source>
        <dbReference type="Pfam" id="PF07126"/>
    </source>
</evidence>
<name>A0A1J4QBG4_9GAMM</name>
<dbReference type="OrthoDB" id="5765005at2"/>
<dbReference type="Proteomes" id="UP000243073">
    <property type="component" value="Unassembled WGS sequence"/>
</dbReference>
<dbReference type="Pfam" id="PF07126">
    <property type="entry name" value="ZapC_C"/>
    <property type="match status" value="1"/>
</dbReference>
<evidence type="ECO:0000256" key="4">
    <source>
        <dbReference type="ARBA" id="ARBA00023306"/>
    </source>
</evidence>
<evidence type="ECO:0000313" key="8">
    <source>
        <dbReference type="EMBL" id="OIN04337.1"/>
    </source>
</evidence>
<dbReference type="GO" id="GO:0000917">
    <property type="term" value="P:division septum assembly"/>
    <property type="evidence" value="ECO:0007669"/>
    <property type="project" value="UniProtKB-KW"/>
</dbReference>
<organism evidence="8 9">
    <name type="scientific">Oceanisphaera psychrotolerans</name>
    <dbReference type="NCBI Taxonomy" id="1414654"/>
    <lineage>
        <taxon>Bacteria</taxon>
        <taxon>Pseudomonadati</taxon>
        <taxon>Pseudomonadota</taxon>
        <taxon>Gammaproteobacteria</taxon>
        <taxon>Aeromonadales</taxon>
        <taxon>Aeromonadaceae</taxon>
        <taxon>Oceanisphaera</taxon>
    </lineage>
</organism>